<name>A0A5E4XH04_9BURK</name>
<keyword evidence="1" id="KW-0175">Coiled coil</keyword>
<proteinExistence type="predicted"/>
<dbReference type="RefSeq" id="WP_150600536.1">
    <property type="nucleotide sequence ID" value="NZ_CABPRW010000009.1"/>
</dbReference>
<gene>
    <name evidence="2" type="ORF">PFI31113_03849</name>
</gene>
<dbReference type="Proteomes" id="UP000382577">
    <property type="component" value="Unassembled WGS sequence"/>
</dbReference>
<dbReference type="EMBL" id="CABPRW010000009">
    <property type="protein sequence ID" value="VVE35681.1"/>
    <property type="molecule type" value="Genomic_DNA"/>
</dbReference>
<evidence type="ECO:0000256" key="1">
    <source>
        <dbReference type="SAM" id="Coils"/>
    </source>
</evidence>
<dbReference type="OrthoDB" id="5957385at2"/>
<feature type="coiled-coil region" evidence="1">
    <location>
        <begin position="112"/>
        <end position="139"/>
    </location>
</feature>
<reference evidence="2 3" key="1">
    <citation type="submission" date="2019-08" db="EMBL/GenBank/DDBJ databases">
        <authorList>
            <person name="Peeters C."/>
        </authorList>
    </citation>
    <scope>NUCLEOTIDE SEQUENCE [LARGE SCALE GENOMIC DNA]</scope>
    <source>
        <strain evidence="2 3">LMG 31113</strain>
    </source>
</reference>
<sequence>MVRRDDFTPDLFEVPRAPELLDASMAFRDEVAALANTVLSDAGASREIVAAEVSRLVGGEVTKHTLDSWTAASRTKHNIPFHLVPVVEAACKSHALSNWLAEKRGGRLLVGRDALTAELGKLERTRDEAGKRIKALKRVMGAHNS</sequence>
<accession>A0A5E4XH04</accession>
<evidence type="ECO:0000313" key="2">
    <source>
        <dbReference type="EMBL" id="VVE35681.1"/>
    </source>
</evidence>
<dbReference type="AlphaFoldDB" id="A0A5E4XH04"/>
<organism evidence="2 3">
    <name type="scientific">Pandoraea fibrosis</name>
    <dbReference type="NCBI Taxonomy" id="1891094"/>
    <lineage>
        <taxon>Bacteria</taxon>
        <taxon>Pseudomonadati</taxon>
        <taxon>Pseudomonadota</taxon>
        <taxon>Betaproteobacteria</taxon>
        <taxon>Burkholderiales</taxon>
        <taxon>Burkholderiaceae</taxon>
        <taxon>Pandoraea</taxon>
    </lineage>
</organism>
<evidence type="ECO:0000313" key="3">
    <source>
        <dbReference type="Proteomes" id="UP000382577"/>
    </source>
</evidence>
<protein>
    <submittedName>
        <fullName evidence="2">Uncharacterized protein</fullName>
    </submittedName>
</protein>